<sequence>MPDLAYQLNPVLMGGVVTQSGQNIVKINLNGRLGVLYVRNSMVQGTNITPGAAVQFYFSYIQIVTEPLDYDYFPLEHESEVNPVLIGGVIIEVNDTAVKIEMGNQAGTVAVPRRWVFTSVPLAAGQQAEFYVSRIKVKHI</sequence>
<reference evidence="1 2" key="1">
    <citation type="submission" date="2015-06" db="EMBL/GenBank/DDBJ databases">
        <title>Draft genome sequence of beer spoilage bacterium Megasphaera cerevisiae type strain 20462.</title>
        <authorList>
            <person name="Kutumbaka K."/>
            <person name="Pasmowitz J."/>
            <person name="Mategko J."/>
            <person name="Reyes D."/>
            <person name="Friedrich A."/>
            <person name="Han S."/>
            <person name="Martens-Habbena W."/>
            <person name="Neal-McKinney J."/>
            <person name="Janagama H.K."/>
            <person name="Nadala C."/>
            <person name="Samadpour M."/>
        </authorList>
    </citation>
    <scope>NUCLEOTIDE SEQUENCE [LARGE SCALE GENOMIC DNA]</scope>
    <source>
        <strain evidence="1 2">DSM 20462</strain>
    </source>
</reference>
<dbReference type="STRING" id="39029.BSR42_01135"/>
<dbReference type="Proteomes" id="UP000036503">
    <property type="component" value="Unassembled WGS sequence"/>
</dbReference>
<dbReference type="OrthoDB" id="3233899at2"/>
<dbReference type="NCBIfam" id="NF041553">
    <property type="entry name" value="CBO2463_dom"/>
    <property type="match status" value="2"/>
</dbReference>
<proteinExistence type="predicted"/>
<name>A0A0J6WYA4_9FIRM</name>
<gene>
    <name evidence="1" type="ORF">AB840_01555</name>
</gene>
<dbReference type="PATRIC" id="fig|1122219.3.peg.1113"/>
<evidence type="ECO:0000313" key="1">
    <source>
        <dbReference type="EMBL" id="KMO87614.1"/>
    </source>
</evidence>
<protein>
    <submittedName>
        <fullName evidence="1">Uncharacterized protein</fullName>
    </submittedName>
</protein>
<comment type="caution">
    <text evidence="1">The sequence shown here is derived from an EMBL/GenBank/DDBJ whole genome shotgun (WGS) entry which is preliminary data.</text>
</comment>
<dbReference type="AlphaFoldDB" id="A0A0J6WYA4"/>
<dbReference type="InterPro" id="IPR048108">
    <property type="entry name" value="CBO2463_dom"/>
</dbReference>
<dbReference type="RefSeq" id="WP_048513068.1">
    <property type="nucleotide sequence ID" value="NZ_FUXD01000010.1"/>
</dbReference>
<dbReference type="InParanoid" id="A0A0J6WYA4"/>
<organism evidence="1 2">
    <name type="scientific">Megasphaera cerevisiae DSM 20462</name>
    <dbReference type="NCBI Taxonomy" id="1122219"/>
    <lineage>
        <taxon>Bacteria</taxon>
        <taxon>Bacillati</taxon>
        <taxon>Bacillota</taxon>
        <taxon>Negativicutes</taxon>
        <taxon>Veillonellales</taxon>
        <taxon>Veillonellaceae</taxon>
        <taxon>Megasphaera</taxon>
    </lineage>
</organism>
<keyword evidence="2" id="KW-1185">Reference proteome</keyword>
<evidence type="ECO:0000313" key="2">
    <source>
        <dbReference type="Proteomes" id="UP000036503"/>
    </source>
</evidence>
<accession>A0A0J6WYA4</accession>
<dbReference type="EMBL" id="LEKT01000003">
    <property type="protein sequence ID" value="KMO87614.1"/>
    <property type="molecule type" value="Genomic_DNA"/>
</dbReference>